<comment type="caution">
    <text evidence="2">The sequence shown here is derived from an EMBL/GenBank/DDBJ whole genome shotgun (WGS) entry which is preliminary data.</text>
</comment>
<feature type="compositionally biased region" description="Polar residues" evidence="1">
    <location>
        <begin position="46"/>
        <end position="63"/>
    </location>
</feature>
<sequence length="70" mass="7766">MVGCPEFLRGVIRIHFLAKPFAKMEEVRNSAAHRMKSQEAEEHKSQSAVTPTVPNGRSSSPQDQPAEPVH</sequence>
<feature type="region of interest" description="Disordered" evidence="1">
    <location>
        <begin position="27"/>
        <end position="70"/>
    </location>
</feature>
<reference evidence="3" key="1">
    <citation type="submission" date="2017-03" db="EMBL/GenBank/DDBJ databases">
        <title>Phytopthora megakarya and P. palmivora, two closely related causual agents of cacao black pod achieved similar genome size and gene model numbers by different mechanisms.</title>
        <authorList>
            <person name="Ali S."/>
            <person name="Shao J."/>
            <person name="Larry D.J."/>
            <person name="Kronmiller B."/>
            <person name="Shen D."/>
            <person name="Strem M.D."/>
            <person name="Melnick R.L."/>
            <person name="Guiltinan M.J."/>
            <person name="Tyler B.M."/>
            <person name="Meinhardt L.W."/>
            <person name="Bailey B.A."/>
        </authorList>
    </citation>
    <scope>NUCLEOTIDE SEQUENCE [LARGE SCALE GENOMIC DNA]</scope>
    <source>
        <strain evidence="3">zdho120</strain>
    </source>
</reference>
<feature type="compositionally biased region" description="Basic and acidic residues" evidence="1">
    <location>
        <begin position="36"/>
        <end position="45"/>
    </location>
</feature>
<name>A0A225UE91_9STRA</name>
<accession>A0A225UE91</accession>
<organism evidence="2 3">
    <name type="scientific">Phytophthora megakarya</name>
    <dbReference type="NCBI Taxonomy" id="4795"/>
    <lineage>
        <taxon>Eukaryota</taxon>
        <taxon>Sar</taxon>
        <taxon>Stramenopiles</taxon>
        <taxon>Oomycota</taxon>
        <taxon>Peronosporomycetes</taxon>
        <taxon>Peronosporales</taxon>
        <taxon>Peronosporaceae</taxon>
        <taxon>Phytophthora</taxon>
    </lineage>
</organism>
<proteinExistence type="predicted"/>
<evidence type="ECO:0000313" key="3">
    <source>
        <dbReference type="Proteomes" id="UP000198211"/>
    </source>
</evidence>
<evidence type="ECO:0000256" key="1">
    <source>
        <dbReference type="SAM" id="MobiDB-lite"/>
    </source>
</evidence>
<gene>
    <name evidence="2" type="ORF">PHMEG_00040218</name>
</gene>
<evidence type="ECO:0000313" key="2">
    <source>
        <dbReference type="EMBL" id="OWY91273.1"/>
    </source>
</evidence>
<dbReference type="AlphaFoldDB" id="A0A225UE91"/>
<protein>
    <submittedName>
        <fullName evidence="2">Uncharacterized protein</fullName>
    </submittedName>
</protein>
<dbReference type="EMBL" id="NBNE01020649">
    <property type="protein sequence ID" value="OWY91273.1"/>
    <property type="molecule type" value="Genomic_DNA"/>
</dbReference>
<dbReference type="Proteomes" id="UP000198211">
    <property type="component" value="Unassembled WGS sequence"/>
</dbReference>
<keyword evidence="3" id="KW-1185">Reference proteome</keyword>